<keyword evidence="2" id="KW-0963">Cytoplasm</keyword>
<keyword evidence="10" id="KW-1133">Transmembrane helix</keyword>
<feature type="coiled-coil region" evidence="9">
    <location>
        <begin position="164"/>
        <end position="191"/>
    </location>
</feature>
<keyword evidence="8" id="KW-0802">TPR repeat</keyword>
<keyword evidence="5" id="KW-0547">Nucleotide-binding</keyword>
<dbReference type="InterPro" id="IPR051302">
    <property type="entry name" value="Dual_SerThr-Tyr_Kinase"/>
</dbReference>
<dbReference type="Proteomes" id="UP000678499">
    <property type="component" value="Unassembled WGS sequence"/>
</dbReference>
<gene>
    <name evidence="12" type="ORF">NMOB1V02_LOCUS321</name>
</gene>
<dbReference type="GO" id="GO:0043066">
    <property type="term" value="P:negative regulation of apoptotic process"/>
    <property type="evidence" value="ECO:0007669"/>
    <property type="project" value="TreeGrafter"/>
</dbReference>
<dbReference type="Gene3D" id="1.20.120.1240">
    <property type="entry name" value="Dynamin, middle domain"/>
    <property type="match status" value="1"/>
</dbReference>
<dbReference type="InterPro" id="IPR022812">
    <property type="entry name" value="Dynamin"/>
</dbReference>
<keyword evidence="13" id="KW-1185">Reference proteome</keyword>
<keyword evidence="3" id="KW-0723">Serine/threonine-protein kinase</keyword>
<evidence type="ECO:0000256" key="4">
    <source>
        <dbReference type="ARBA" id="ARBA00022679"/>
    </source>
</evidence>
<dbReference type="PROSITE" id="PS50005">
    <property type="entry name" value="TPR"/>
    <property type="match status" value="1"/>
</dbReference>
<organism evidence="12">
    <name type="scientific">Notodromas monacha</name>
    <dbReference type="NCBI Taxonomy" id="399045"/>
    <lineage>
        <taxon>Eukaryota</taxon>
        <taxon>Metazoa</taxon>
        <taxon>Ecdysozoa</taxon>
        <taxon>Arthropoda</taxon>
        <taxon>Crustacea</taxon>
        <taxon>Oligostraca</taxon>
        <taxon>Ostracoda</taxon>
        <taxon>Podocopa</taxon>
        <taxon>Podocopida</taxon>
        <taxon>Cypridocopina</taxon>
        <taxon>Cypridoidea</taxon>
        <taxon>Cyprididae</taxon>
        <taxon>Notodromas</taxon>
    </lineage>
</organism>
<comment type="subcellular location">
    <subcellularLocation>
        <location evidence="1">Cytoplasm</location>
    </subcellularLocation>
</comment>
<dbReference type="GO" id="GO:0005737">
    <property type="term" value="C:cytoplasm"/>
    <property type="evidence" value="ECO:0007669"/>
    <property type="project" value="UniProtKB-SubCell"/>
</dbReference>
<dbReference type="InterPro" id="IPR030381">
    <property type="entry name" value="G_DYNAMIN_dom"/>
</dbReference>
<dbReference type="InterPro" id="IPR001401">
    <property type="entry name" value="Dynamin_GTPase"/>
</dbReference>
<dbReference type="GO" id="GO:0005525">
    <property type="term" value="F:GTP binding"/>
    <property type="evidence" value="ECO:0007669"/>
    <property type="project" value="InterPro"/>
</dbReference>
<feature type="transmembrane region" description="Helical" evidence="10">
    <location>
        <begin position="1047"/>
        <end position="1070"/>
    </location>
</feature>
<dbReference type="InterPro" id="IPR011990">
    <property type="entry name" value="TPR-like_helical_dom_sf"/>
</dbReference>
<feature type="domain" description="Dynamin-type G" evidence="11">
    <location>
        <begin position="371"/>
        <end position="571"/>
    </location>
</feature>
<dbReference type="OrthoDB" id="10259630at2759"/>
<feature type="transmembrane region" description="Helical" evidence="10">
    <location>
        <begin position="1121"/>
        <end position="1139"/>
    </location>
</feature>
<keyword evidence="10" id="KW-0812">Transmembrane</keyword>
<evidence type="ECO:0000256" key="6">
    <source>
        <dbReference type="ARBA" id="ARBA00022777"/>
    </source>
</evidence>
<evidence type="ECO:0000256" key="5">
    <source>
        <dbReference type="ARBA" id="ARBA00022741"/>
    </source>
</evidence>
<dbReference type="GO" id="GO:0045743">
    <property type="term" value="P:positive regulation of fibroblast growth factor receptor signaling pathway"/>
    <property type="evidence" value="ECO:0007669"/>
    <property type="project" value="TreeGrafter"/>
</dbReference>
<proteinExistence type="predicted"/>
<keyword evidence="10" id="KW-0472">Membrane</keyword>
<dbReference type="EMBL" id="OA882062">
    <property type="protein sequence ID" value="CAD7272384.1"/>
    <property type="molecule type" value="Genomic_DNA"/>
</dbReference>
<dbReference type="GO" id="GO:0070374">
    <property type="term" value="P:positive regulation of ERK1 and ERK2 cascade"/>
    <property type="evidence" value="ECO:0007669"/>
    <property type="project" value="TreeGrafter"/>
</dbReference>
<protein>
    <recommendedName>
        <fullName evidence="11">Dynamin-type G domain-containing protein</fullName>
    </recommendedName>
</protein>
<evidence type="ECO:0000256" key="9">
    <source>
        <dbReference type="SAM" id="Coils"/>
    </source>
</evidence>
<evidence type="ECO:0000256" key="2">
    <source>
        <dbReference type="ARBA" id="ARBA00022490"/>
    </source>
</evidence>
<dbReference type="Gene3D" id="3.40.50.300">
    <property type="entry name" value="P-loop containing nucleotide triphosphate hydrolases"/>
    <property type="match status" value="1"/>
</dbReference>
<dbReference type="SUPFAM" id="SSF52540">
    <property type="entry name" value="P-loop containing nucleoside triphosphate hydrolases"/>
    <property type="match status" value="1"/>
</dbReference>
<evidence type="ECO:0000259" key="11">
    <source>
        <dbReference type="PROSITE" id="PS51718"/>
    </source>
</evidence>
<dbReference type="InterPro" id="IPR027417">
    <property type="entry name" value="P-loop_NTPase"/>
</dbReference>
<dbReference type="InterPro" id="IPR019734">
    <property type="entry name" value="TPR_rpt"/>
</dbReference>
<dbReference type="PANTHER" id="PTHR46392:SF1">
    <property type="entry name" value="DUAL SERINE_THREONINE AND TYROSINE PROTEIN KINASE"/>
    <property type="match status" value="1"/>
</dbReference>
<evidence type="ECO:0000313" key="13">
    <source>
        <dbReference type="Proteomes" id="UP000678499"/>
    </source>
</evidence>
<dbReference type="PRINTS" id="PR00195">
    <property type="entry name" value="DYNAMIN"/>
</dbReference>
<evidence type="ECO:0000256" key="1">
    <source>
        <dbReference type="ARBA" id="ARBA00004496"/>
    </source>
</evidence>
<sequence>MSQQRSRHGVSSIFFCAVSLQVFQTGGLMSSHWKLNAENGKVVQVSEPVTESDEVFFEILATTNFKASCWKRTAHDPDHKEAICVSREISSEVRDSSVIEEKPQPPIPLQRDELDCGKPVNFTYYDHLMGISRRNMHPEIIEPHLTLVFHEGTTGGSGNFKIKRDVLEADLEAMEKALKKAKKEKPRTEQLYNQLGNYWRIRGDAIKTIECFRKALTIAPNSAEVLINLARVLLNLQYKEDALFLAKRSLEVHPPHLNPWLIHFTLGEIFKEFGYHQEAALHLKHCLELKPTWTPAVEVLRELGDPYIQFEAVKASYIHIYTLLIIVFLVLGVFRSTDRLAFVENIGYSTKSGWVEFAHKKGVKFDKDEGVRSEIVAETKKRAGEKDAIVDNPIHLTMYSPHVADLTLVDLPGLVCNTLPGQPANIPETVRNMIRRYIEEENAIILAVSDASMDLQISESLKLANEVDPDGSRTFGVITKLDLRRDPGSVRVLTQVLSNRRIPLKFGYVGVVNGEVDAPEEGHAANFAAIRLKEKKFFRDFYPELAVQQGTPYLRKKLSNGLARHVVETAPKVKAQLDKKRRELVEKLKSLGFEVDGMRDTAPSNIRKTMWEIVGKFSMKLSAIEGFVIDVSTKDLSHGPALHQCLSTIVEQIRNVEAPTLAEVKITMRNVLGIHSPLTNPQQAFHIIIREMLENKFRPPVMNGLEKMTDEMEKCIIACLEIFEVYPKLRSTIQDLMLAELRSNQADCSTYVTTFMKVEAVYPNFNHPEFVRKKFKQRLCDLKKQGEEIKNEGKDGSKHQASKMLRCIDEQIGQLSETLEKGDLRVNWDERFDANADVGLKEIVMYLEVVEMTLVDQIPKAFVNFIVSKTIEYAKNNLPQEDELYIEPVQACIDAEVPTRMRLWNEAITLGTMRIRQLIAKPRIAEIIKTYEDIVGRTEVRIAQQKVVESQLKFETTQEERRQRQLQLNIINHDLRKLRDEIDQVHRTDSRYIALVSKEHELIKVEKLLQSDFELYEKAERDYFATLSMAVRDSQEKERAQAEKTKYWSIIGSICGAVIGIVGTSINNWLRMRELRRMIDDYPKQYHGVNVKSVPKVDELVLDQVVDVESCSDQRLERVELLVKLTCAVAIGGFLISLFKMCEMATNLPYEVCKFMKSSGYLKRIIKETHDAIQDVKGCGYFTIGQLESLGAREVELADIGRQMSCSLCLVIMGQTPYAKASVVNELFGTPILPLVRDLDSHLAWRTVRFISGRGPRAQVSLALPNSYELVERLQAYERPWRTVPVADLLLKDDDFEDPAKETAILEVQLRHPLLMSGASVVVSPCNHLDSIESVFKKVTDGVLPILVYTISDERLFSKELKELEEIRVMVGNFPVFFVKVSPPSDSHTWELTESQQHEVMRSRRRNSSGAELLHSPTRERRFCASTEGECKKSNISPPVSKDTGNLPSVIHTQLAKLGFLDPKCGEEAMSARWCLGRKGLSAKKVGRTCDTVFAAVGSELVEGIEEMGSIMSFVRRVLQSYLVQASTALNQIHAACLKMFILSAFDMARELQITPVRLAFAREKELELYNSLMDIAIGRQEEIKNAIVTTVQERYDDLLDMAANYPLENIPADGAPLTASAIQACWEELQDLVLGTLNSEVALKIVGSVNFMRDSFVGTLQRCLESLEKIMREQGEEFRTTQALKQILNAAYSLDANVVGYGTHGVSVFKIVWEKVKRALAMTLTPWRYNPLKDVDEEWKKHVAADVLSSVSENKLAKCICSQFRDRLRNSHESFLADLVKLENYYCDRLERTEERSLKVRRQFAPKVARLYLESTSLKDYVLYGMPLQGKEIGRGQYGVVFACDSWAGYSPCAIKSVVPPDDKHWNDLALEFYYTRHAKIKFL</sequence>
<dbReference type="GO" id="GO:0004674">
    <property type="term" value="F:protein serine/threonine kinase activity"/>
    <property type="evidence" value="ECO:0007669"/>
    <property type="project" value="UniProtKB-KW"/>
</dbReference>
<dbReference type="Gene3D" id="1.25.40.10">
    <property type="entry name" value="Tetratricopeptide repeat domain"/>
    <property type="match status" value="1"/>
</dbReference>
<keyword evidence="4" id="KW-0808">Transferase</keyword>
<dbReference type="GO" id="GO:0003924">
    <property type="term" value="F:GTPase activity"/>
    <property type="evidence" value="ECO:0007669"/>
    <property type="project" value="InterPro"/>
</dbReference>
<reference evidence="12" key="1">
    <citation type="submission" date="2020-11" db="EMBL/GenBank/DDBJ databases">
        <authorList>
            <person name="Tran Van P."/>
        </authorList>
    </citation>
    <scope>NUCLEOTIDE SEQUENCE</scope>
</reference>
<accession>A0A7R9BC29</accession>
<dbReference type="CDD" id="cd08771">
    <property type="entry name" value="DLP_1"/>
    <property type="match status" value="1"/>
</dbReference>
<dbReference type="SUPFAM" id="SSF48452">
    <property type="entry name" value="TPR-like"/>
    <property type="match status" value="1"/>
</dbReference>
<keyword evidence="6" id="KW-0418">Kinase</keyword>
<dbReference type="InterPro" id="IPR045063">
    <property type="entry name" value="Dynamin_N"/>
</dbReference>
<dbReference type="Pfam" id="PF01031">
    <property type="entry name" value="Dynamin_M"/>
    <property type="match status" value="1"/>
</dbReference>
<evidence type="ECO:0000256" key="3">
    <source>
        <dbReference type="ARBA" id="ARBA00022527"/>
    </source>
</evidence>
<dbReference type="SMART" id="SM00028">
    <property type="entry name" value="TPR"/>
    <property type="match status" value="3"/>
</dbReference>
<keyword evidence="9" id="KW-0175">Coiled coil</keyword>
<dbReference type="InterPro" id="IPR000375">
    <property type="entry name" value="Dynamin_stalk"/>
</dbReference>
<dbReference type="PANTHER" id="PTHR46392">
    <property type="entry name" value="DUAL SERINE/THREONINE AND TYROSINE PROTEIN KINASE"/>
    <property type="match status" value="1"/>
</dbReference>
<feature type="repeat" description="TPR" evidence="8">
    <location>
        <begin position="189"/>
        <end position="222"/>
    </location>
</feature>
<dbReference type="Pfam" id="PF00350">
    <property type="entry name" value="Dynamin_N"/>
    <property type="match status" value="1"/>
</dbReference>
<dbReference type="SMART" id="SM00053">
    <property type="entry name" value="DYNc"/>
    <property type="match status" value="1"/>
</dbReference>
<dbReference type="EMBL" id="CAJPEX010000025">
    <property type="protein sequence ID" value="CAG0912536.1"/>
    <property type="molecule type" value="Genomic_DNA"/>
</dbReference>
<keyword evidence="7" id="KW-0342">GTP-binding</keyword>
<dbReference type="PROSITE" id="PS51718">
    <property type="entry name" value="G_DYNAMIN_2"/>
    <property type="match status" value="1"/>
</dbReference>
<evidence type="ECO:0000313" key="12">
    <source>
        <dbReference type="EMBL" id="CAD7272384.1"/>
    </source>
</evidence>
<feature type="transmembrane region" description="Helical" evidence="10">
    <location>
        <begin position="317"/>
        <end position="334"/>
    </location>
</feature>
<evidence type="ECO:0000256" key="10">
    <source>
        <dbReference type="SAM" id="Phobius"/>
    </source>
</evidence>
<evidence type="ECO:0000256" key="7">
    <source>
        <dbReference type="ARBA" id="ARBA00023134"/>
    </source>
</evidence>
<dbReference type="GO" id="GO:0044344">
    <property type="term" value="P:cellular response to fibroblast growth factor stimulus"/>
    <property type="evidence" value="ECO:0007669"/>
    <property type="project" value="TreeGrafter"/>
</dbReference>
<name>A0A7R9BC29_9CRUS</name>
<evidence type="ECO:0000256" key="8">
    <source>
        <dbReference type="PROSITE-ProRule" id="PRU00339"/>
    </source>
</evidence>